<gene>
    <name evidence="1" type="ORF">H8B04_04355</name>
</gene>
<name>A0ABR7YBZ9_9SPHI</name>
<dbReference type="EMBL" id="JACOIJ010000005">
    <property type="protein sequence ID" value="MBD1428810.1"/>
    <property type="molecule type" value="Genomic_DNA"/>
</dbReference>
<reference evidence="1 2" key="1">
    <citation type="submission" date="2020-08" db="EMBL/GenBank/DDBJ databases">
        <title>Sphingobacterium sp. DN04309 isolated from aquaculture water.</title>
        <authorList>
            <person name="Zhang M."/>
        </authorList>
    </citation>
    <scope>NUCLEOTIDE SEQUENCE [LARGE SCALE GENOMIC DNA]</scope>
    <source>
        <strain evidence="1 2">DN04309</strain>
    </source>
</reference>
<protein>
    <submittedName>
        <fullName evidence="1">Uncharacterized protein</fullName>
    </submittedName>
</protein>
<keyword evidence="2" id="KW-1185">Reference proteome</keyword>
<dbReference type="RefSeq" id="WP_190301574.1">
    <property type="nucleotide sequence ID" value="NZ_JACOIJ010000005.1"/>
</dbReference>
<proteinExistence type="predicted"/>
<evidence type="ECO:0000313" key="2">
    <source>
        <dbReference type="Proteomes" id="UP000651271"/>
    </source>
</evidence>
<evidence type="ECO:0000313" key="1">
    <source>
        <dbReference type="EMBL" id="MBD1428810.1"/>
    </source>
</evidence>
<dbReference type="Proteomes" id="UP000651271">
    <property type="component" value="Unassembled WGS sequence"/>
</dbReference>
<comment type="caution">
    <text evidence="1">The sequence shown here is derived from an EMBL/GenBank/DDBJ whole genome shotgun (WGS) entry which is preliminary data.</text>
</comment>
<accession>A0ABR7YBZ9</accession>
<sequence>MDHIQLLFNTRIGDFYFDVDTVLIELMKGTNIVNVKLEIDYTIDDLDVFIHVLIEKIRTEKNTLYQSSKRDIIWGGSTFSTVQPVSRVVYDLIINK</sequence>
<organism evidence="1 2">
    <name type="scientific">Sphingobacterium litopenaei</name>
    <dbReference type="NCBI Taxonomy" id="2763500"/>
    <lineage>
        <taxon>Bacteria</taxon>
        <taxon>Pseudomonadati</taxon>
        <taxon>Bacteroidota</taxon>
        <taxon>Sphingobacteriia</taxon>
        <taxon>Sphingobacteriales</taxon>
        <taxon>Sphingobacteriaceae</taxon>
        <taxon>Sphingobacterium</taxon>
    </lineage>
</organism>